<reference evidence="2 3" key="1">
    <citation type="submission" date="2020-10" db="EMBL/GenBank/DDBJ databases">
        <title>Identification of Nocardia species via Next-generation sequencing and recognition of intraspecies genetic diversity.</title>
        <authorList>
            <person name="Li P."/>
            <person name="Li P."/>
            <person name="Lu B."/>
        </authorList>
    </citation>
    <scope>NUCLEOTIDE SEQUENCE [LARGE SCALE GENOMIC DNA]</scope>
    <source>
        <strain evidence="2 3">BJ06-0157</strain>
    </source>
</reference>
<dbReference type="Gene3D" id="2.30.110.10">
    <property type="entry name" value="Electron Transport, Fmn-binding Protein, Chain A"/>
    <property type="match status" value="1"/>
</dbReference>
<proteinExistence type="predicted"/>
<sequence>MTMWIWIAIGAGTPVALALAWCLFLVVVIRTGYAPGLTVVRRFNRRVTNPRAMKTAGRPGASASVIRHTGRSSGNAYETPVGITEAGDDFLISLPYGTTPDWLRNVVAAGSAEVIHEGVSYRVTDPELVAASSVAHDQSASERFLLRFFGVEKVLRLRKTRIEG</sequence>
<dbReference type="InterPro" id="IPR012349">
    <property type="entry name" value="Split_barrel_FMN-bd"/>
</dbReference>
<keyword evidence="1" id="KW-1133">Transmembrane helix</keyword>
<dbReference type="EMBL" id="JADLQX010000027">
    <property type="protein sequence ID" value="MBF6301450.1"/>
    <property type="molecule type" value="Genomic_DNA"/>
</dbReference>
<dbReference type="InterPro" id="IPR004378">
    <property type="entry name" value="F420H2_quin_Rdtase"/>
</dbReference>
<keyword evidence="3" id="KW-1185">Reference proteome</keyword>
<keyword evidence="1" id="KW-0812">Transmembrane</keyword>
<name>A0ABS0CXX0_9NOCA</name>
<organism evidence="2 3">
    <name type="scientific">Nocardia amamiensis</name>
    <dbReference type="NCBI Taxonomy" id="404578"/>
    <lineage>
        <taxon>Bacteria</taxon>
        <taxon>Bacillati</taxon>
        <taxon>Actinomycetota</taxon>
        <taxon>Actinomycetes</taxon>
        <taxon>Mycobacteriales</taxon>
        <taxon>Nocardiaceae</taxon>
        <taxon>Nocardia</taxon>
    </lineage>
</organism>
<evidence type="ECO:0000313" key="3">
    <source>
        <dbReference type="Proteomes" id="UP000702209"/>
    </source>
</evidence>
<protein>
    <submittedName>
        <fullName evidence="2">Nitroreductase family deazaflavin-dependent oxidoreductase</fullName>
    </submittedName>
</protein>
<evidence type="ECO:0000313" key="2">
    <source>
        <dbReference type="EMBL" id="MBF6301450.1"/>
    </source>
</evidence>
<accession>A0ABS0CXX0</accession>
<gene>
    <name evidence="2" type="ORF">IU459_28500</name>
</gene>
<comment type="caution">
    <text evidence="2">The sequence shown here is derived from an EMBL/GenBank/DDBJ whole genome shotgun (WGS) entry which is preliminary data.</text>
</comment>
<dbReference type="Proteomes" id="UP000702209">
    <property type="component" value="Unassembled WGS sequence"/>
</dbReference>
<evidence type="ECO:0000256" key="1">
    <source>
        <dbReference type="SAM" id="Phobius"/>
    </source>
</evidence>
<keyword evidence="1" id="KW-0472">Membrane</keyword>
<feature type="transmembrane region" description="Helical" evidence="1">
    <location>
        <begin position="6"/>
        <end position="29"/>
    </location>
</feature>
<dbReference type="Pfam" id="PF04075">
    <property type="entry name" value="F420H2_quin_red"/>
    <property type="match status" value="1"/>
</dbReference>